<dbReference type="GO" id="GO:0016020">
    <property type="term" value="C:membrane"/>
    <property type="evidence" value="ECO:0007669"/>
    <property type="project" value="UniProtKB-SubCell"/>
</dbReference>
<dbReference type="Pfam" id="PF07690">
    <property type="entry name" value="MFS_1"/>
    <property type="match status" value="1"/>
</dbReference>
<protein>
    <submittedName>
        <fullName evidence="8">MFS transporter</fullName>
    </submittedName>
</protein>
<feature type="transmembrane region" description="Helical" evidence="6">
    <location>
        <begin position="299"/>
        <end position="316"/>
    </location>
</feature>
<feature type="transmembrane region" description="Helical" evidence="6">
    <location>
        <begin position="9"/>
        <end position="29"/>
    </location>
</feature>
<dbReference type="Proteomes" id="UP000542973">
    <property type="component" value="Unassembled WGS sequence"/>
</dbReference>
<dbReference type="Gene3D" id="1.20.1720.10">
    <property type="entry name" value="Multidrug resistance protein D"/>
    <property type="match status" value="1"/>
</dbReference>
<name>A0A849B3W9_9BURK</name>
<evidence type="ECO:0000256" key="4">
    <source>
        <dbReference type="ARBA" id="ARBA00022989"/>
    </source>
</evidence>
<feature type="domain" description="Major facilitator superfamily (MFS) profile" evidence="7">
    <location>
        <begin position="8"/>
        <end position="389"/>
    </location>
</feature>
<reference evidence="8 9" key="1">
    <citation type="submission" date="2020-05" db="EMBL/GenBank/DDBJ databases">
        <title>MicrobeNet Type strains.</title>
        <authorList>
            <person name="Nicholson A.C."/>
        </authorList>
    </citation>
    <scope>NUCLEOTIDE SEQUENCE [LARGE SCALE GENOMIC DNA]</scope>
    <source>
        <strain evidence="8 9">ATCC 700815</strain>
    </source>
</reference>
<evidence type="ECO:0000256" key="5">
    <source>
        <dbReference type="ARBA" id="ARBA00023136"/>
    </source>
</evidence>
<dbReference type="InterPro" id="IPR036259">
    <property type="entry name" value="MFS_trans_sf"/>
</dbReference>
<evidence type="ECO:0000313" key="8">
    <source>
        <dbReference type="EMBL" id="NNH09852.1"/>
    </source>
</evidence>
<evidence type="ECO:0000256" key="3">
    <source>
        <dbReference type="ARBA" id="ARBA00022692"/>
    </source>
</evidence>
<dbReference type="PANTHER" id="PTHR42718">
    <property type="entry name" value="MAJOR FACILITATOR SUPERFAMILY MULTIDRUG TRANSPORTER MFSC"/>
    <property type="match status" value="1"/>
</dbReference>
<dbReference type="GO" id="GO:0022857">
    <property type="term" value="F:transmembrane transporter activity"/>
    <property type="evidence" value="ECO:0007669"/>
    <property type="project" value="InterPro"/>
</dbReference>
<organism evidence="8 9">
    <name type="scientific">Cupriavidus gilardii</name>
    <dbReference type="NCBI Taxonomy" id="82541"/>
    <lineage>
        <taxon>Bacteria</taxon>
        <taxon>Pseudomonadati</taxon>
        <taxon>Pseudomonadota</taxon>
        <taxon>Betaproteobacteria</taxon>
        <taxon>Burkholderiales</taxon>
        <taxon>Burkholderiaceae</taxon>
        <taxon>Cupriavidus</taxon>
    </lineage>
</organism>
<feature type="transmembrane region" description="Helical" evidence="6">
    <location>
        <begin position="241"/>
        <end position="261"/>
    </location>
</feature>
<dbReference type="InterPro" id="IPR020846">
    <property type="entry name" value="MFS_dom"/>
</dbReference>
<evidence type="ECO:0000256" key="1">
    <source>
        <dbReference type="ARBA" id="ARBA00004141"/>
    </source>
</evidence>
<gene>
    <name evidence="8" type="ORF">HLB16_03025</name>
</gene>
<feature type="transmembrane region" description="Helical" evidence="6">
    <location>
        <begin position="132"/>
        <end position="158"/>
    </location>
</feature>
<dbReference type="SUPFAM" id="SSF103473">
    <property type="entry name" value="MFS general substrate transporter"/>
    <property type="match status" value="1"/>
</dbReference>
<comment type="subcellular location">
    <subcellularLocation>
        <location evidence="1">Membrane</location>
        <topology evidence="1">Multi-pass membrane protein</topology>
    </subcellularLocation>
</comment>
<feature type="transmembrane region" description="Helical" evidence="6">
    <location>
        <begin position="99"/>
        <end position="120"/>
    </location>
</feature>
<feature type="transmembrane region" description="Helical" evidence="6">
    <location>
        <begin position="273"/>
        <end position="293"/>
    </location>
</feature>
<keyword evidence="3 6" id="KW-0812">Transmembrane</keyword>
<dbReference type="InterPro" id="IPR011701">
    <property type="entry name" value="MFS"/>
</dbReference>
<feature type="transmembrane region" description="Helical" evidence="6">
    <location>
        <begin position="337"/>
        <end position="357"/>
    </location>
</feature>
<feature type="transmembrane region" description="Helical" evidence="6">
    <location>
        <begin position="74"/>
        <end position="93"/>
    </location>
</feature>
<keyword evidence="5 6" id="KW-0472">Membrane</keyword>
<keyword evidence="2" id="KW-0813">Transport</keyword>
<evidence type="ECO:0000313" key="9">
    <source>
        <dbReference type="Proteomes" id="UP000542973"/>
    </source>
</evidence>
<sequence length="404" mass="41954">MSKPSIRTVLPLATITAASMLTMDLYLPAVPTMQRDLGITVAQGQLTIAIFLLGLAASQLVWGEMLHRIGPRRYVQTGLLALILTSFGCALAPDLPVLLGLRLIQGIAAGAATVVVPTVVRATLPEQDGVRGIAAIAMIEAIVPAAGPVLGTALLLIADWRTTFAIIGIVALVSAPFALRATPVALPETEEKAGRVGYRALLCNWHFVGLALAHSLSFGALIAFVASAPQVLPALAGTGQSGFALAQVCGVAGFIVAASQAGRISNRLGPRHAIQLGALLHGLLCTALLAAWWADRLSYPWLLAFWAAFCAVLGIRGPTAFSEALSVPNAQLGRASALMVLALLATGALATQATAPFLPSGQLGAVALSMTLLCWASFALVVRYPDKQSSARPQHRTEQGHANP</sequence>
<accession>A0A849B3W9</accession>
<dbReference type="PANTHER" id="PTHR42718:SF9">
    <property type="entry name" value="MAJOR FACILITATOR SUPERFAMILY MULTIDRUG TRANSPORTER MFSC"/>
    <property type="match status" value="1"/>
</dbReference>
<dbReference type="RefSeq" id="WP_151022964.1">
    <property type="nucleotide sequence ID" value="NZ_BAAAEB010000032.1"/>
</dbReference>
<evidence type="ECO:0000256" key="6">
    <source>
        <dbReference type="SAM" id="Phobius"/>
    </source>
</evidence>
<dbReference type="EMBL" id="JABEMD010000003">
    <property type="protein sequence ID" value="NNH09852.1"/>
    <property type="molecule type" value="Genomic_DNA"/>
</dbReference>
<evidence type="ECO:0000256" key="2">
    <source>
        <dbReference type="ARBA" id="ARBA00022448"/>
    </source>
</evidence>
<dbReference type="AlphaFoldDB" id="A0A849B3W9"/>
<evidence type="ECO:0000259" key="7">
    <source>
        <dbReference type="PROSITE" id="PS50850"/>
    </source>
</evidence>
<feature type="transmembrane region" description="Helical" evidence="6">
    <location>
        <begin position="207"/>
        <end position="229"/>
    </location>
</feature>
<keyword evidence="4 6" id="KW-1133">Transmembrane helix</keyword>
<feature type="transmembrane region" description="Helical" evidence="6">
    <location>
        <begin position="164"/>
        <end position="186"/>
    </location>
</feature>
<dbReference type="PROSITE" id="PS50850">
    <property type="entry name" value="MFS"/>
    <property type="match status" value="1"/>
</dbReference>
<feature type="transmembrane region" description="Helical" evidence="6">
    <location>
        <begin position="363"/>
        <end position="382"/>
    </location>
</feature>
<feature type="transmembrane region" description="Helical" evidence="6">
    <location>
        <begin position="41"/>
        <end position="62"/>
    </location>
</feature>
<proteinExistence type="predicted"/>
<comment type="caution">
    <text evidence="8">The sequence shown here is derived from an EMBL/GenBank/DDBJ whole genome shotgun (WGS) entry which is preliminary data.</text>
</comment>